<dbReference type="CDD" id="cd02509">
    <property type="entry name" value="GDP-M1P_Guanylyltransferase"/>
    <property type="match status" value="1"/>
</dbReference>
<keyword evidence="5" id="KW-0547">Nucleotide-binding</keyword>
<dbReference type="PANTHER" id="PTHR46390:SF1">
    <property type="entry name" value="MANNOSE-1-PHOSPHATE GUANYLYLTRANSFERASE"/>
    <property type="match status" value="1"/>
</dbReference>
<dbReference type="EMBL" id="FPIZ01000012">
    <property type="protein sequence ID" value="SFW72378.1"/>
    <property type="molecule type" value="Genomic_DNA"/>
</dbReference>
<dbReference type="FunFam" id="3.90.550.10:FF:000046">
    <property type="entry name" value="Mannose-1-phosphate guanylyltransferase (GDP)"/>
    <property type="match status" value="1"/>
</dbReference>
<organism evidence="9 11">
    <name type="scientific">Chitinophaga sancti</name>
    <dbReference type="NCBI Taxonomy" id="1004"/>
    <lineage>
        <taxon>Bacteria</taxon>
        <taxon>Pseudomonadati</taxon>
        <taxon>Bacteroidota</taxon>
        <taxon>Chitinophagia</taxon>
        <taxon>Chitinophagales</taxon>
        <taxon>Chitinophagaceae</taxon>
        <taxon>Chitinophaga</taxon>
    </lineage>
</organism>
<feature type="domain" description="Nucleotidyl transferase" evidence="8">
    <location>
        <begin position="8"/>
        <end position="285"/>
    </location>
</feature>
<comment type="catalytic activity">
    <reaction evidence="7">
        <text>alpha-D-mannose 1-phosphate + GTP + H(+) = GDP-alpha-D-mannose + diphosphate</text>
        <dbReference type="Rhea" id="RHEA:15229"/>
        <dbReference type="ChEBI" id="CHEBI:15378"/>
        <dbReference type="ChEBI" id="CHEBI:33019"/>
        <dbReference type="ChEBI" id="CHEBI:37565"/>
        <dbReference type="ChEBI" id="CHEBI:57527"/>
        <dbReference type="ChEBI" id="CHEBI:58409"/>
        <dbReference type="EC" id="2.7.7.13"/>
    </reaction>
</comment>
<dbReference type="OrthoDB" id="9806359at2"/>
<dbReference type="GO" id="GO:0005525">
    <property type="term" value="F:GTP binding"/>
    <property type="evidence" value="ECO:0007669"/>
    <property type="project" value="UniProtKB-KW"/>
</dbReference>
<evidence type="ECO:0000313" key="11">
    <source>
        <dbReference type="Proteomes" id="UP000183788"/>
    </source>
</evidence>
<dbReference type="InterPro" id="IPR005835">
    <property type="entry name" value="NTP_transferase_dom"/>
</dbReference>
<dbReference type="InterPro" id="IPR049577">
    <property type="entry name" value="GMPP_N"/>
</dbReference>
<dbReference type="GO" id="GO:0004475">
    <property type="term" value="F:mannose-1-phosphate guanylyltransferase (GTP) activity"/>
    <property type="evidence" value="ECO:0007669"/>
    <property type="project" value="UniProtKB-EC"/>
</dbReference>
<sequence length="359" mass="40905">MKNHNYVFIMAGGVGSRFWPQSRQACPKQFIDILGVGKSLLQLTYERFLKVCPQENIFVVTSTEYHGLILEHLPEIEEKNILCEPCRNNTAPGIAYATFKALALDPDACMVIAPSDHFILNEAQFVKDINESLEIVAKQDILLTLGITPTRPDTGYGYINFEKTPGSKICKVLRFTEKPVLEKAKEFLADGNYVWNAGIFIWNVNTIMRAFEQYSKELYDIFKEGIPYYNTSGEQDFINTHYKNTPKISIDYAIMEKADNVSTMPVDFGWSDLGTWASLYQVMEKNPANNVIPAGEHQLEDTADCIIQLPKDKLAVIRGLKDYIVIDNKNVLLIYPKSLEQEIKKIAEQLKENELHNYL</sequence>
<accession>A0A1K1RJE6</accession>
<dbReference type="Pfam" id="PF00483">
    <property type="entry name" value="NTP_transferase"/>
    <property type="match status" value="1"/>
</dbReference>
<keyword evidence="6" id="KW-0342">GTP-binding</keyword>
<evidence type="ECO:0000313" key="10">
    <source>
        <dbReference type="EMBL" id="WQG87111.1"/>
    </source>
</evidence>
<keyword evidence="4 9" id="KW-0548">Nucleotidyltransferase</keyword>
<protein>
    <recommendedName>
        <fullName evidence="2">mannose-1-phosphate guanylyltransferase</fullName>
        <ecNumber evidence="2">2.7.7.13</ecNumber>
    </recommendedName>
</protein>
<dbReference type="InterPro" id="IPR051161">
    <property type="entry name" value="Mannose-6P_isomerase_type2"/>
</dbReference>
<evidence type="ECO:0000256" key="3">
    <source>
        <dbReference type="ARBA" id="ARBA00022679"/>
    </source>
</evidence>
<proteinExistence type="inferred from homology"/>
<evidence type="ECO:0000256" key="7">
    <source>
        <dbReference type="ARBA" id="ARBA00047343"/>
    </source>
</evidence>
<evidence type="ECO:0000256" key="2">
    <source>
        <dbReference type="ARBA" id="ARBA00012387"/>
    </source>
</evidence>
<dbReference type="PANTHER" id="PTHR46390">
    <property type="entry name" value="MANNOSE-1-PHOSPHATE GUANYLYLTRANSFERASE"/>
    <property type="match status" value="1"/>
</dbReference>
<evidence type="ECO:0000313" key="12">
    <source>
        <dbReference type="Proteomes" id="UP001326715"/>
    </source>
</evidence>
<dbReference type="SUPFAM" id="SSF159283">
    <property type="entry name" value="Guanosine diphospho-D-mannose pyrophosphorylase/mannose-6-phosphate isomerase linker domain"/>
    <property type="match status" value="1"/>
</dbReference>
<evidence type="ECO:0000256" key="5">
    <source>
        <dbReference type="ARBA" id="ARBA00022741"/>
    </source>
</evidence>
<dbReference type="InterPro" id="IPR029044">
    <property type="entry name" value="Nucleotide-diphossugar_trans"/>
</dbReference>
<dbReference type="Proteomes" id="UP001326715">
    <property type="component" value="Chromosome"/>
</dbReference>
<dbReference type="GO" id="GO:0009298">
    <property type="term" value="P:GDP-mannose biosynthetic process"/>
    <property type="evidence" value="ECO:0007669"/>
    <property type="project" value="TreeGrafter"/>
</dbReference>
<evidence type="ECO:0000313" key="9">
    <source>
        <dbReference type="EMBL" id="SFW72378.1"/>
    </source>
</evidence>
<gene>
    <name evidence="9" type="ORF">SAMN05661012_03922</name>
    <name evidence="10" type="ORF">SR876_19515</name>
</gene>
<keyword evidence="12" id="KW-1185">Reference proteome</keyword>
<evidence type="ECO:0000256" key="6">
    <source>
        <dbReference type="ARBA" id="ARBA00023134"/>
    </source>
</evidence>
<comment type="similarity">
    <text evidence="1">Belongs to the mannose-6-phosphate isomerase type 2 family.</text>
</comment>
<reference evidence="9 11" key="1">
    <citation type="submission" date="2016-11" db="EMBL/GenBank/DDBJ databases">
        <authorList>
            <person name="Jaros S."/>
            <person name="Januszkiewicz K."/>
            <person name="Wedrychowicz H."/>
        </authorList>
    </citation>
    <scope>NUCLEOTIDE SEQUENCE [LARGE SCALE GENOMIC DNA]</scope>
    <source>
        <strain evidence="9 11">DSM 784</strain>
    </source>
</reference>
<dbReference type="STRING" id="1004.SAMN05661012_03922"/>
<dbReference type="EC" id="2.7.7.13" evidence="2"/>
<dbReference type="Gene3D" id="3.90.550.10">
    <property type="entry name" value="Spore Coat Polysaccharide Biosynthesis Protein SpsA, Chain A"/>
    <property type="match status" value="1"/>
</dbReference>
<evidence type="ECO:0000256" key="4">
    <source>
        <dbReference type="ARBA" id="ARBA00022695"/>
    </source>
</evidence>
<keyword evidence="3 9" id="KW-0808">Transferase</keyword>
<dbReference type="RefSeq" id="WP_072362966.1">
    <property type="nucleotide sequence ID" value="NZ_CBHWAX010000081.1"/>
</dbReference>
<dbReference type="SUPFAM" id="SSF53448">
    <property type="entry name" value="Nucleotide-diphospho-sugar transferases"/>
    <property type="match status" value="1"/>
</dbReference>
<dbReference type="Proteomes" id="UP000183788">
    <property type="component" value="Unassembled WGS sequence"/>
</dbReference>
<dbReference type="EMBL" id="CP140154">
    <property type="protein sequence ID" value="WQG87111.1"/>
    <property type="molecule type" value="Genomic_DNA"/>
</dbReference>
<dbReference type="AlphaFoldDB" id="A0A1K1RJE6"/>
<reference evidence="10 12" key="2">
    <citation type="submission" date="2023-11" db="EMBL/GenBank/DDBJ databases">
        <title>MicrobeMod: A computational toolkit for identifying prokaryotic methylation and restriction-modification with nanopore sequencing.</title>
        <authorList>
            <person name="Crits-Christoph A."/>
            <person name="Kang S.C."/>
            <person name="Lee H."/>
            <person name="Ostrov N."/>
        </authorList>
    </citation>
    <scope>NUCLEOTIDE SEQUENCE [LARGE SCALE GENOMIC DNA]</scope>
    <source>
        <strain evidence="10 12">ATCC 23090</strain>
    </source>
</reference>
<evidence type="ECO:0000259" key="8">
    <source>
        <dbReference type="Pfam" id="PF00483"/>
    </source>
</evidence>
<evidence type="ECO:0000256" key="1">
    <source>
        <dbReference type="ARBA" id="ARBA00006115"/>
    </source>
</evidence>
<name>A0A1K1RJE6_9BACT</name>